<keyword evidence="3" id="KW-0731">Sigma factor</keyword>
<dbReference type="Proteomes" id="UP000190166">
    <property type="component" value="Unassembled WGS sequence"/>
</dbReference>
<dbReference type="EMBL" id="FUZZ01000001">
    <property type="protein sequence ID" value="SKD00656.1"/>
    <property type="molecule type" value="Genomic_DNA"/>
</dbReference>
<gene>
    <name evidence="7" type="ORF">SAMN05660461_1904</name>
</gene>
<dbReference type="PANTHER" id="PTHR43133:SF46">
    <property type="entry name" value="RNA POLYMERASE SIGMA-70 FACTOR ECF SUBFAMILY"/>
    <property type="match status" value="1"/>
</dbReference>
<dbReference type="STRING" id="393003.SAMN05660461_1904"/>
<dbReference type="InterPro" id="IPR036388">
    <property type="entry name" value="WH-like_DNA-bd_sf"/>
</dbReference>
<dbReference type="Gene3D" id="1.10.10.10">
    <property type="entry name" value="Winged helix-like DNA-binding domain superfamily/Winged helix DNA-binding domain"/>
    <property type="match status" value="1"/>
</dbReference>
<dbReference type="PANTHER" id="PTHR43133">
    <property type="entry name" value="RNA POLYMERASE ECF-TYPE SIGMA FACTO"/>
    <property type="match status" value="1"/>
</dbReference>
<dbReference type="InterPro" id="IPR013325">
    <property type="entry name" value="RNA_pol_sigma_r2"/>
</dbReference>
<keyword evidence="4" id="KW-0804">Transcription</keyword>
<dbReference type="InterPro" id="IPR013249">
    <property type="entry name" value="RNA_pol_sigma70_r4_t2"/>
</dbReference>
<evidence type="ECO:0000259" key="6">
    <source>
        <dbReference type="Pfam" id="PF08281"/>
    </source>
</evidence>
<dbReference type="Pfam" id="PF08281">
    <property type="entry name" value="Sigma70_r4_2"/>
    <property type="match status" value="1"/>
</dbReference>
<keyword evidence="8" id="KW-1185">Reference proteome</keyword>
<dbReference type="InterPro" id="IPR007627">
    <property type="entry name" value="RNA_pol_sigma70_r2"/>
</dbReference>
<dbReference type="GO" id="GO:0006352">
    <property type="term" value="P:DNA-templated transcription initiation"/>
    <property type="evidence" value="ECO:0007669"/>
    <property type="project" value="InterPro"/>
</dbReference>
<evidence type="ECO:0000256" key="2">
    <source>
        <dbReference type="ARBA" id="ARBA00023015"/>
    </source>
</evidence>
<dbReference type="InterPro" id="IPR013324">
    <property type="entry name" value="RNA_pol_sigma_r3/r4-like"/>
</dbReference>
<dbReference type="Pfam" id="PF04542">
    <property type="entry name" value="Sigma70_r2"/>
    <property type="match status" value="1"/>
</dbReference>
<accession>A0A1T5NJU6</accession>
<proteinExistence type="inferred from homology"/>
<dbReference type="SUPFAM" id="SSF88659">
    <property type="entry name" value="Sigma3 and sigma4 domains of RNA polymerase sigma factors"/>
    <property type="match status" value="1"/>
</dbReference>
<evidence type="ECO:0000313" key="7">
    <source>
        <dbReference type="EMBL" id="SKD00656.1"/>
    </source>
</evidence>
<keyword evidence="2" id="KW-0805">Transcription regulation</keyword>
<dbReference type="AlphaFoldDB" id="A0A1T5NJU6"/>
<evidence type="ECO:0000256" key="4">
    <source>
        <dbReference type="ARBA" id="ARBA00023163"/>
    </source>
</evidence>
<evidence type="ECO:0000256" key="1">
    <source>
        <dbReference type="ARBA" id="ARBA00010641"/>
    </source>
</evidence>
<dbReference type="GO" id="GO:0016987">
    <property type="term" value="F:sigma factor activity"/>
    <property type="evidence" value="ECO:0007669"/>
    <property type="project" value="UniProtKB-KW"/>
</dbReference>
<protein>
    <submittedName>
        <fullName evidence="7">RNA polymerase sigma-70 factor, ECF subfamily</fullName>
    </submittedName>
</protein>
<dbReference type="SUPFAM" id="SSF88946">
    <property type="entry name" value="Sigma2 domain of RNA polymerase sigma factors"/>
    <property type="match status" value="1"/>
</dbReference>
<dbReference type="NCBIfam" id="TIGR02937">
    <property type="entry name" value="sigma70-ECF"/>
    <property type="match status" value="1"/>
</dbReference>
<feature type="domain" description="RNA polymerase sigma factor 70 region 4 type 2" evidence="6">
    <location>
        <begin position="123"/>
        <end position="173"/>
    </location>
</feature>
<dbReference type="RefSeq" id="WP_079469135.1">
    <property type="nucleotide sequence ID" value="NZ_FUZZ01000001.1"/>
</dbReference>
<dbReference type="InterPro" id="IPR014284">
    <property type="entry name" value="RNA_pol_sigma-70_dom"/>
</dbReference>
<sequence length="195" mass="22498">MHDNIYIDKSLFQRISEGDEAAFGILFNTSLTTLEPFIRKMVKSPENAKEVIQATFLRVWLSRDKLADIDHPKAWLYKVAANECYTYLKKEATEYRLRGTVAATADETDTATRRLTLKELHTIIEEAVMLLSPQRRRIYQMSRNRGMKIPEIATELDLSPSSVKNALVFSLKAIREHLRRNGHAIPLVYLIFICK</sequence>
<organism evidence="7 8">
    <name type="scientific">Chitinophaga ginsengisegetis</name>
    <dbReference type="NCBI Taxonomy" id="393003"/>
    <lineage>
        <taxon>Bacteria</taxon>
        <taxon>Pseudomonadati</taxon>
        <taxon>Bacteroidota</taxon>
        <taxon>Chitinophagia</taxon>
        <taxon>Chitinophagales</taxon>
        <taxon>Chitinophagaceae</taxon>
        <taxon>Chitinophaga</taxon>
    </lineage>
</organism>
<evidence type="ECO:0000313" key="8">
    <source>
        <dbReference type="Proteomes" id="UP000190166"/>
    </source>
</evidence>
<dbReference type="GO" id="GO:0003677">
    <property type="term" value="F:DNA binding"/>
    <property type="evidence" value="ECO:0007669"/>
    <property type="project" value="InterPro"/>
</dbReference>
<evidence type="ECO:0000259" key="5">
    <source>
        <dbReference type="Pfam" id="PF04542"/>
    </source>
</evidence>
<comment type="similarity">
    <text evidence="1">Belongs to the sigma-70 factor family. ECF subfamily.</text>
</comment>
<reference evidence="7 8" key="1">
    <citation type="submission" date="2017-02" db="EMBL/GenBank/DDBJ databases">
        <authorList>
            <person name="Peterson S.W."/>
        </authorList>
    </citation>
    <scope>NUCLEOTIDE SEQUENCE [LARGE SCALE GENOMIC DNA]</scope>
    <source>
        <strain evidence="7 8">DSM 18108</strain>
    </source>
</reference>
<evidence type="ECO:0000256" key="3">
    <source>
        <dbReference type="ARBA" id="ARBA00023082"/>
    </source>
</evidence>
<dbReference type="InterPro" id="IPR039425">
    <property type="entry name" value="RNA_pol_sigma-70-like"/>
</dbReference>
<name>A0A1T5NJU6_9BACT</name>
<dbReference type="Gene3D" id="1.10.1740.10">
    <property type="match status" value="1"/>
</dbReference>
<feature type="domain" description="RNA polymerase sigma-70 region 2" evidence="5">
    <location>
        <begin position="33"/>
        <end position="92"/>
    </location>
</feature>